<evidence type="ECO:0000256" key="1">
    <source>
        <dbReference type="ARBA" id="ARBA00022679"/>
    </source>
</evidence>
<dbReference type="Proteomes" id="UP000008190">
    <property type="component" value="Chromosome"/>
</dbReference>
<dbReference type="GO" id="GO:0016747">
    <property type="term" value="F:acyltransferase activity, transferring groups other than amino-acyl groups"/>
    <property type="evidence" value="ECO:0007669"/>
    <property type="project" value="InterPro"/>
</dbReference>
<dbReference type="SUPFAM" id="SSF55729">
    <property type="entry name" value="Acyl-CoA N-acyltransferases (Nat)"/>
    <property type="match status" value="1"/>
</dbReference>
<dbReference type="InterPro" id="IPR016181">
    <property type="entry name" value="Acyl_CoA_acyltransferase"/>
</dbReference>
<evidence type="ECO:0000259" key="3">
    <source>
        <dbReference type="PROSITE" id="PS51186"/>
    </source>
</evidence>
<sequence length="169" mass="17979">MVNETEAAVELVAIDDAVLDELVRVAVTEADANEVTPPITPGQNWTPARESWLRACHRDRRAGFDGPLQESTWAITLDGRVVGSIRLRRLEAGAAETGIWLARSARGRGIGHGAFEILLAEAHELGVTTVVADTTAANAGALGILRRAGFVIEPPDADGRVRASLVLAR</sequence>
<dbReference type="InterPro" id="IPR050832">
    <property type="entry name" value="Bact_Acetyltransf"/>
</dbReference>
<dbReference type="AlphaFoldDB" id="H6R6W7"/>
<keyword evidence="2" id="KW-0012">Acyltransferase</keyword>
<dbReference type="Pfam" id="PF13302">
    <property type="entry name" value="Acetyltransf_3"/>
    <property type="match status" value="1"/>
</dbReference>
<keyword evidence="1 4" id="KW-0808">Transferase</keyword>
<dbReference type="KEGG" id="ncy:NOCYR_2711"/>
<organism evidence="4 5">
    <name type="scientific">Nocardia cyriacigeorgica (strain GUH-2)</name>
    <dbReference type="NCBI Taxonomy" id="1127134"/>
    <lineage>
        <taxon>Bacteria</taxon>
        <taxon>Bacillati</taxon>
        <taxon>Actinomycetota</taxon>
        <taxon>Actinomycetes</taxon>
        <taxon>Mycobacteriales</taxon>
        <taxon>Nocardiaceae</taxon>
        <taxon>Nocardia</taxon>
    </lineage>
</organism>
<accession>H6R6W7</accession>
<dbReference type="PANTHER" id="PTHR43877">
    <property type="entry name" value="AMINOALKYLPHOSPHONATE N-ACETYLTRANSFERASE-RELATED-RELATED"/>
    <property type="match status" value="1"/>
</dbReference>
<gene>
    <name evidence="4" type="ordered locus">NOCYR_2711</name>
</gene>
<dbReference type="STRING" id="1127134.NOCYR_2711"/>
<dbReference type="HOGENOM" id="CLU_132606_0_0_11"/>
<evidence type="ECO:0000313" key="5">
    <source>
        <dbReference type="Proteomes" id="UP000008190"/>
    </source>
</evidence>
<protein>
    <submittedName>
        <fullName evidence="4">GCN5-related N-acetyltransferase</fullName>
    </submittedName>
</protein>
<evidence type="ECO:0000313" key="4">
    <source>
        <dbReference type="EMBL" id="CCF63480.1"/>
    </source>
</evidence>
<dbReference type="PROSITE" id="PS51186">
    <property type="entry name" value="GNAT"/>
    <property type="match status" value="1"/>
</dbReference>
<feature type="domain" description="N-acetyltransferase" evidence="3">
    <location>
        <begin position="22"/>
        <end position="169"/>
    </location>
</feature>
<keyword evidence="5" id="KW-1185">Reference proteome</keyword>
<evidence type="ECO:0000256" key="2">
    <source>
        <dbReference type="ARBA" id="ARBA00023315"/>
    </source>
</evidence>
<dbReference type="RefSeq" id="WP_014350940.1">
    <property type="nucleotide sequence ID" value="NC_016887.1"/>
</dbReference>
<dbReference type="eggNOG" id="COG1670">
    <property type="taxonomic scope" value="Bacteria"/>
</dbReference>
<name>H6R6W7_NOCCG</name>
<dbReference type="InterPro" id="IPR000182">
    <property type="entry name" value="GNAT_dom"/>
</dbReference>
<reference evidence="4 5" key="1">
    <citation type="journal article" date="2012" name="J. Bacteriol.">
        <title>Genome sequence of the human- and animal-pathogenic strain Nocardia cyriacigeorgica GUH-2.</title>
        <authorList>
            <person name="Zoropogui A."/>
            <person name="Pujic P."/>
            <person name="Normand P."/>
            <person name="Barbe V."/>
            <person name="Beaman B."/>
            <person name="Beaman L."/>
            <person name="Boiron P."/>
            <person name="Colinon C."/>
            <person name="Deredjian A."/>
            <person name="Graindorge A."/>
            <person name="Mangenot S."/>
            <person name="Nazaret S."/>
            <person name="Neto M."/>
            <person name="Petit S."/>
            <person name="Roche D."/>
            <person name="Vallenet D."/>
            <person name="Rodriguez-Nava V."/>
            <person name="Richard Y."/>
            <person name="Cournoyer B."/>
            <person name="Blaha D."/>
        </authorList>
    </citation>
    <scope>NUCLEOTIDE SEQUENCE [LARGE SCALE GENOMIC DNA]</scope>
    <source>
        <strain evidence="4 5">GUH-2</strain>
    </source>
</reference>
<dbReference type="EMBL" id="FO082843">
    <property type="protein sequence ID" value="CCF63480.1"/>
    <property type="molecule type" value="Genomic_DNA"/>
</dbReference>
<dbReference type="Gene3D" id="3.40.630.30">
    <property type="match status" value="1"/>
</dbReference>
<dbReference type="CDD" id="cd04301">
    <property type="entry name" value="NAT_SF"/>
    <property type="match status" value="1"/>
</dbReference>
<proteinExistence type="predicted"/>